<feature type="transmembrane region" description="Helical" evidence="2">
    <location>
        <begin position="328"/>
        <end position="349"/>
    </location>
</feature>
<sequence>MIILLIFIIQIYGRILQQKGVPQKKGEKWNQSDQALEQIFDQISNNLTQIQKDDLQLIEEYIFQEGLLYYAQANQDEKQKIFLTLIEMIGELKKENEQETIRLEKNIQYFSQLNTTDKDIVMTKISQSLDKTIKDSSKEFNSKVVLQTIKKEIENFQSKPDRGGITTWNIREYKMIQEKNEQEMREIEYQIQEFLDQGFSEQKIREKITEFIDSFFGNSKTLEQNNKSIDEVIQDVKKQEEVSNENNQIKQYRQKVREIIREKLEQGKTEEEIQKEVDDYLKQNSVNDLSDEERNIIKLIIKKEIMRNQRQQSTINDDKSNNKVQENVYYICLGIFTIVLLIFIVIFIIRRDKIKNNQRKQIGFKIQDNSQDVEQMD</sequence>
<comment type="caution">
    <text evidence="3">The sequence shown here is derived from an EMBL/GenBank/DDBJ whole genome shotgun (WGS) entry which is preliminary data.</text>
</comment>
<evidence type="ECO:0000256" key="2">
    <source>
        <dbReference type="SAM" id="Phobius"/>
    </source>
</evidence>
<evidence type="ECO:0000313" key="4">
    <source>
        <dbReference type="Proteomes" id="UP000692954"/>
    </source>
</evidence>
<evidence type="ECO:0000313" key="3">
    <source>
        <dbReference type="EMBL" id="CAD8060796.1"/>
    </source>
</evidence>
<organism evidence="3 4">
    <name type="scientific">Paramecium sonneborni</name>
    <dbReference type="NCBI Taxonomy" id="65129"/>
    <lineage>
        <taxon>Eukaryota</taxon>
        <taxon>Sar</taxon>
        <taxon>Alveolata</taxon>
        <taxon>Ciliophora</taxon>
        <taxon>Intramacronucleata</taxon>
        <taxon>Oligohymenophorea</taxon>
        <taxon>Peniculida</taxon>
        <taxon>Parameciidae</taxon>
        <taxon>Paramecium</taxon>
    </lineage>
</organism>
<feature type="coiled-coil region" evidence="1">
    <location>
        <begin position="177"/>
        <end position="262"/>
    </location>
</feature>
<reference evidence="3" key="1">
    <citation type="submission" date="2021-01" db="EMBL/GenBank/DDBJ databases">
        <authorList>
            <consortium name="Genoscope - CEA"/>
            <person name="William W."/>
        </authorList>
    </citation>
    <scope>NUCLEOTIDE SEQUENCE</scope>
</reference>
<evidence type="ECO:0000256" key="1">
    <source>
        <dbReference type="SAM" id="Coils"/>
    </source>
</evidence>
<keyword evidence="4" id="KW-1185">Reference proteome</keyword>
<dbReference type="OrthoDB" id="304082at2759"/>
<keyword evidence="1" id="KW-0175">Coiled coil</keyword>
<keyword evidence="2" id="KW-0472">Membrane</keyword>
<proteinExistence type="predicted"/>
<dbReference type="EMBL" id="CAJJDN010000014">
    <property type="protein sequence ID" value="CAD8060796.1"/>
    <property type="molecule type" value="Genomic_DNA"/>
</dbReference>
<keyword evidence="2" id="KW-0812">Transmembrane</keyword>
<protein>
    <recommendedName>
        <fullName evidence="5">Transmembrane protein</fullName>
    </recommendedName>
</protein>
<name>A0A8S1L7P2_9CILI</name>
<accession>A0A8S1L7P2</accession>
<keyword evidence="2" id="KW-1133">Transmembrane helix</keyword>
<evidence type="ECO:0008006" key="5">
    <source>
        <dbReference type="Google" id="ProtNLM"/>
    </source>
</evidence>
<gene>
    <name evidence="3" type="ORF">PSON_ATCC_30995.1.T0140464</name>
</gene>
<dbReference type="Proteomes" id="UP000692954">
    <property type="component" value="Unassembled WGS sequence"/>
</dbReference>
<dbReference type="AlphaFoldDB" id="A0A8S1L7P2"/>